<reference evidence="2" key="1">
    <citation type="submission" date="2020-10" db="EMBL/GenBank/DDBJ databases">
        <title>Taxonomic study of unclassified bacteria belonging to the class Ktedonobacteria.</title>
        <authorList>
            <person name="Yabe S."/>
            <person name="Wang C.M."/>
            <person name="Zheng Y."/>
            <person name="Sakai Y."/>
            <person name="Cavaletti L."/>
            <person name="Monciardini P."/>
            <person name="Donadio S."/>
        </authorList>
    </citation>
    <scope>NUCLEOTIDE SEQUENCE</scope>
    <source>
        <strain evidence="2">ID150040</strain>
    </source>
</reference>
<dbReference type="InterPro" id="IPR011008">
    <property type="entry name" value="Dimeric_a/b-barrel"/>
</dbReference>
<sequence length="112" mass="12888">MTIESEDNMVKFIVLWNTPEDPVAFERHYRDVHIPLVKQMPGLRRYTIGRHVTALRGGEPYYWIAELEWDTMDALQKARQSPQGQATAQDAASLVRSTGTSFRSMAYEVEEV</sequence>
<dbReference type="SUPFAM" id="SSF54909">
    <property type="entry name" value="Dimeric alpha+beta barrel"/>
    <property type="match status" value="1"/>
</dbReference>
<evidence type="ECO:0000313" key="3">
    <source>
        <dbReference type="Proteomes" id="UP000597444"/>
    </source>
</evidence>
<dbReference type="Proteomes" id="UP000597444">
    <property type="component" value="Unassembled WGS sequence"/>
</dbReference>
<dbReference type="EMBL" id="BNJK01000001">
    <property type="protein sequence ID" value="GHO97275.1"/>
    <property type="molecule type" value="Genomic_DNA"/>
</dbReference>
<dbReference type="InterPro" id="IPR009799">
    <property type="entry name" value="EthD_dom"/>
</dbReference>
<gene>
    <name evidence="2" type="ORF">KSF_073230</name>
</gene>
<accession>A0A8J3IUU7</accession>
<dbReference type="Gene3D" id="3.30.70.100">
    <property type="match status" value="1"/>
</dbReference>
<dbReference type="AlphaFoldDB" id="A0A8J3IUU7"/>
<name>A0A8J3IUU7_9CHLR</name>
<dbReference type="NCBIfam" id="TIGR02118">
    <property type="entry name" value="EthD family reductase"/>
    <property type="match status" value="1"/>
</dbReference>
<feature type="domain" description="EthD" evidence="1">
    <location>
        <begin position="20"/>
        <end position="92"/>
    </location>
</feature>
<keyword evidence="3" id="KW-1185">Reference proteome</keyword>
<protein>
    <submittedName>
        <fullName evidence="2">Ethyl tert-butyl ether degradation protein EthD</fullName>
    </submittedName>
</protein>
<dbReference type="GO" id="GO:0016491">
    <property type="term" value="F:oxidoreductase activity"/>
    <property type="evidence" value="ECO:0007669"/>
    <property type="project" value="InterPro"/>
</dbReference>
<dbReference type="Pfam" id="PF07110">
    <property type="entry name" value="EthD"/>
    <property type="match status" value="1"/>
</dbReference>
<organism evidence="2 3">
    <name type="scientific">Reticulibacter mediterranei</name>
    <dbReference type="NCBI Taxonomy" id="2778369"/>
    <lineage>
        <taxon>Bacteria</taxon>
        <taxon>Bacillati</taxon>
        <taxon>Chloroflexota</taxon>
        <taxon>Ktedonobacteria</taxon>
        <taxon>Ktedonobacterales</taxon>
        <taxon>Reticulibacteraceae</taxon>
        <taxon>Reticulibacter</taxon>
    </lineage>
</organism>
<proteinExistence type="predicted"/>
<evidence type="ECO:0000259" key="1">
    <source>
        <dbReference type="Pfam" id="PF07110"/>
    </source>
</evidence>
<comment type="caution">
    <text evidence="2">The sequence shown here is derived from an EMBL/GenBank/DDBJ whole genome shotgun (WGS) entry which is preliminary data.</text>
</comment>
<evidence type="ECO:0000313" key="2">
    <source>
        <dbReference type="EMBL" id="GHO97275.1"/>
    </source>
</evidence>